<reference evidence="2 3" key="1">
    <citation type="submission" date="2018-03" db="EMBL/GenBank/DDBJ databases">
        <title>Complete genome sequence of Thauera aromatica, a model organism for studying aromatic compound degradation under denitrifying conditions.</title>
        <authorList>
            <person name="Lo H.-Y."/>
            <person name="Goris T."/>
            <person name="Boll M."/>
            <person name="Mueller J.A."/>
        </authorList>
    </citation>
    <scope>NUCLEOTIDE SEQUENCE [LARGE SCALE GENOMIC DNA]</scope>
    <source>
        <strain evidence="2 3">K172</strain>
    </source>
</reference>
<dbReference type="RefSeq" id="WP_107222137.1">
    <property type="nucleotide sequence ID" value="NZ_CP028339.1"/>
</dbReference>
<dbReference type="GO" id="GO:0016301">
    <property type="term" value="F:kinase activity"/>
    <property type="evidence" value="ECO:0007669"/>
    <property type="project" value="UniProtKB-KW"/>
</dbReference>
<sequence length="209" mass="23539">MKTCSHEAFVDLTREATVIERDSHGPKVMVLADGSYLKLFRRKRLLSSASWYPYAQRFVDNVQALRARGIPCPEVIDCFRVPAAGRDVVHYRPLPGTTLRQLIAGEQADPGLRQVLGRFIATLHERGIYFRSIHLGNVVLTAERRLGLIDVADMKTGRRPLSSWRRRRNAKHLLRIKVDRAWILGGDEGAALSAGYREVAQRPFPLGSA</sequence>
<feature type="domain" description="Aminoglycoside phosphotransferase" evidence="1">
    <location>
        <begin position="46"/>
        <end position="125"/>
    </location>
</feature>
<proteinExistence type="predicted"/>
<keyword evidence="2" id="KW-0418">Kinase</keyword>
<dbReference type="InterPro" id="IPR011009">
    <property type="entry name" value="Kinase-like_dom_sf"/>
</dbReference>
<gene>
    <name evidence="2" type="ORF">Tharo_3261</name>
</gene>
<dbReference type="EMBL" id="CP028339">
    <property type="protein sequence ID" value="AVR90142.1"/>
    <property type="molecule type" value="Genomic_DNA"/>
</dbReference>
<protein>
    <submittedName>
        <fullName evidence="2">Putative kinase</fullName>
    </submittedName>
</protein>
<dbReference type="Proteomes" id="UP000241885">
    <property type="component" value="Chromosome"/>
</dbReference>
<evidence type="ECO:0000259" key="1">
    <source>
        <dbReference type="Pfam" id="PF01636"/>
    </source>
</evidence>
<dbReference type="SUPFAM" id="SSF56112">
    <property type="entry name" value="Protein kinase-like (PK-like)"/>
    <property type="match status" value="1"/>
</dbReference>
<dbReference type="OrthoDB" id="8534453at2"/>
<dbReference type="KEGG" id="tak:Tharo_3261"/>
<dbReference type="InterPro" id="IPR002575">
    <property type="entry name" value="Aminoglycoside_PTrfase"/>
</dbReference>
<accession>A0A2R4BSG5</accession>
<keyword evidence="3" id="KW-1185">Reference proteome</keyword>
<evidence type="ECO:0000313" key="3">
    <source>
        <dbReference type="Proteomes" id="UP000241885"/>
    </source>
</evidence>
<dbReference type="AlphaFoldDB" id="A0A2R4BSG5"/>
<evidence type="ECO:0000313" key="2">
    <source>
        <dbReference type="EMBL" id="AVR90142.1"/>
    </source>
</evidence>
<keyword evidence="2" id="KW-0808">Transferase</keyword>
<dbReference type="Pfam" id="PF01636">
    <property type="entry name" value="APH"/>
    <property type="match status" value="1"/>
</dbReference>
<organism evidence="2 3">
    <name type="scientific">Thauera aromatica K172</name>
    <dbReference type="NCBI Taxonomy" id="44139"/>
    <lineage>
        <taxon>Bacteria</taxon>
        <taxon>Pseudomonadati</taxon>
        <taxon>Pseudomonadota</taxon>
        <taxon>Betaproteobacteria</taxon>
        <taxon>Rhodocyclales</taxon>
        <taxon>Zoogloeaceae</taxon>
        <taxon>Thauera</taxon>
    </lineage>
</organism>
<name>A0A2R4BSG5_THAAR</name>